<comment type="similarity">
    <text evidence="2">Belongs to the cerato-ulmin hydrophobin family.</text>
</comment>
<organism evidence="8 9">
    <name type="scientific">Cordyceps fumosorosea (strain ARSEF 2679)</name>
    <name type="common">Isaria fumosorosea</name>
    <dbReference type="NCBI Taxonomy" id="1081104"/>
    <lineage>
        <taxon>Eukaryota</taxon>
        <taxon>Fungi</taxon>
        <taxon>Dikarya</taxon>
        <taxon>Ascomycota</taxon>
        <taxon>Pezizomycotina</taxon>
        <taxon>Sordariomycetes</taxon>
        <taxon>Hypocreomycetidae</taxon>
        <taxon>Hypocreales</taxon>
        <taxon>Cordycipitaceae</taxon>
        <taxon>Cordyceps</taxon>
    </lineage>
</organism>
<evidence type="ECO:0000256" key="3">
    <source>
        <dbReference type="ARBA" id="ARBA00022512"/>
    </source>
</evidence>
<name>A0A167PBN5_CORFA</name>
<dbReference type="GeneID" id="30023850"/>
<dbReference type="OrthoDB" id="4500971at2759"/>
<dbReference type="Proteomes" id="UP000076744">
    <property type="component" value="Unassembled WGS sequence"/>
</dbReference>
<dbReference type="AlphaFoldDB" id="A0A167PBN5"/>
<keyword evidence="9" id="KW-1185">Reference proteome</keyword>
<feature type="signal peptide" evidence="7">
    <location>
        <begin position="1"/>
        <end position="15"/>
    </location>
</feature>
<dbReference type="GO" id="GO:0005576">
    <property type="term" value="C:extracellular region"/>
    <property type="evidence" value="ECO:0007669"/>
    <property type="project" value="InterPro"/>
</dbReference>
<sequence length="87" mass="8743">MQFSIVALFVGTAAAIPATLSAKLAARDGICSALLYSIPMCCSADVLNCNPPSSANGLEGFRKAGGAAGALPRCCTITTGSFLCKDV</sequence>
<dbReference type="RefSeq" id="XP_018701757.1">
    <property type="nucleotide sequence ID" value="XM_018851161.1"/>
</dbReference>
<protein>
    <submittedName>
        <fullName evidence="8">Hydrophobin 2</fullName>
    </submittedName>
</protein>
<dbReference type="InterPro" id="IPR010636">
    <property type="entry name" value="Class_II_hydrophobin"/>
</dbReference>
<reference evidence="8 9" key="1">
    <citation type="journal article" date="2016" name="Genome Biol. Evol.">
        <title>Divergent and convergent evolution of fungal pathogenicity.</title>
        <authorList>
            <person name="Shang Y."/>
            <person name="Xiao G."/>
            <person name="Zheng P."/>
            <person name="Cen K."/>
            <person name="Zhan S."/>
            <person name="Wang C."/>
        </authorList>
    </citation>
    <scope>NUCLEOTIDE SEQUENCE [LARGE SCALE GENOMIC DNA]</scope>
    <source>
        <strain evidence="8 9">ARSEF 2679</strain>
    </source>
</reference>
<evidence type="ECO:0000256" key="1">
    <source>
        <dbReference type="ARBA" id="ARBA00004191"/>
    </source>
</evidence>
<comment type="caution">
    <text evidence="8">The sequence shown here is derived from an EMBL/GenBank/DDBJ whole genome shotgun (WGS) entry which is preliminary data.</text>
</comment>
<feature type="chain" id="PRO_5012227096" evidence="7">
    <location>
        <begin position="16"/>
        <end position="87"/>
    </location>
</feature>
<proteinExistence type="inferred from homology"/>
<evidence type="ECO:0000256" key="5">
    <source>
        <dbReference type="ARBA" id="ARBA00022729"/>
    </source>
</evidence>
<evidence type="ECO:0000256" key="7">
    <source>
        <dbReference type="SAM" id="SignalP"/>
    </source>
</evidence>
<keyword evidence="3" id="KW-0134">Cell wall</keyword>
<accession>A0A167PBN5</accession>
<dbReference type="InterPro" id="IPR036686">
    <property type="entry name" value="Class_II_Hydrophobin_sf"/>
</dbReference>
<evidence type="ECO:0000313" key="9">
    <source>
        <dbReference type="Proteomes" id="UP000076744"/>
    </source>
</evidence>
<gene>
    <name evidence="8" type="ORF">ISF_07558</name>
</gene>
<dbReference type="SUPFAM" id="SSF101751">
    <property type="entry name" value="Hydrophobin II, HfbII"/>
    <property type="match status" value="1"/>
</dbReference>
<dbReference type="EMBL" id="AZHB01000022">
    <property type="protein sequence ID" value="OAA56490.1"/>
    <property type="molecule type" value="Genomic_DNA"/>
</dbReference>
<dbReference type="STRING" id="1081104.A0A167PBN5"/>
<keyword evidence="6" id="KW-1015">Disulfide bond</keyword>
<evidence type="ECO:0000256" key="6">
    <source>
        <dbReference type="ARBA" id="ARBA00023157"/>
    </source>
</evidence>
<keyword evidence="4" id="KW-0964">Secreted</keyword>
<comment type="subcellular location">
    <subcellularLocation>
        <location evidence="1">Secreted</location>
        <location evidence="1">Cell wall</location>
    </subcellularLocation>
</comment>
<evidence type="ECO:0000313" key="8">
    <source>
        <dbReference type="EMBL" id="OAA56490.1"/>
    </source>
</evidence>
<evidence type="ECO:0000256" key="2">
    <source>
        <dbReference type="ARBA" id="ARBA00009576"/>
    </source>
</evidence>
<dbReference type="Pfam" id="PF06766">
    <property type="entry name" value="Hydrophobin_2"/>
    <property type="match status" value="1"/>
</dbReference>
<keyword evidence="5 7" id="KW-0732">Signal</keyword>
<evidence type="ECO:0000256" key="4">
    <source>
        <dbReference type="ARBA" id="ARBA00022525"/>
    </source>
</evidence>
<dbReference type="Gene3D" id="3.20.120.10">
    <property type="entry name" value="Hydrophobin"/>
    <property type="match status" value="1"/>
</dbReference>